<comment type="caution">
    <text evidence="2">The sequence shown here is derived from an EMBL/GenBank/DDBJ whole genome shotgun (WGS) entry which is preliminary data.</text>
</comment>
<evidence type="ECO:0000313" key="2">
    <source>
        <dbReference type="EMBL" id="EIE27054.1"/>
    </source>
</evidence>
<dbReference type="eggNOG" id="ENOG502SYJT">
    <property type="taxonomic scope" value="Eukaryota"/>
</dbReference>
<name>I0Z8T5_COCSC</name>
<dbReference type="GeneID" id="17045069"/>
<dbReference type="STRING" id="574566.I0Z8T5"/>
<gene>
    <name evidence="2" type="ORF">COCSUDRAFT_55081</name>
</gene>
<sequence length="514" mass="54224">MATRTASLRVVHALLVDEHPSAASQLVKGGGLSIVVAVLSDLSSLLSYKAVAVATLKAFLLPQQRSMTQAMARIEQAHRAGVLPPLLSLCRVADSAAASAMPMATKDAQSPPGKAKKAGSQANGPEGAGVAQSTALSCLRVMTLHDDCKQGIADCGGIPALLPLLAVKEDTVRWAARQILLNMAMLTEVAEQLEREGAPTYIHGMNLVRLRRTQPGRQGSAAATKLLAQLTTRLSAPPTLVPEGGAWAGDRIALVGDYAEESDMPPDVWGGARPNEFEEYFNISYLLADIIQSPLTKILKGVPPQSFSLCCLDLKEALHTTTLGVEGPVSLCELAQVKHGFSDILIYLAASFPCARGGGDFNEHPTIGRWAGHRIALIGDGPRSEQVLQCLRVYARLDSADLAAFTDIKEAVGDLVKDQISNKAMACPLLEGLKPVPPELPVRQAEGGTPVSFDGSAGAKEQPCSVVLTTVAARLEEPADVGAMRLVSRAWCAATNDGAVTARLPKFASGARTW</sequence>
<dbReference type="EMBL" id="AGSI01000001">
    <property type="protein sequence ID" value="EIE27054.1"/>
    <property type="molecule type" value="Genomic_DNA"/>
</dbReference>
<organism evidence="2 3">
    <name type="scientific">Coccomyxa subellipsoidea (strain C-169)</name>
    <name type="common">Green microalga</name>
    <dbReference type="NCBI Taxonomy" id="574566"/>
    <lineage>
        <taxon>Eukaryota</taxon>
        <taxon>Viridiplantae</taxon>
        <taxon>Chlorophyta</taxon>
        <taxon>core chlorophytes</taxon>
        <taxon>Trebouxiophyceae</taxon>
        <taxon>Trebouxiophyceae incertae sedis</taxon>
        <taxon>Coccomyxaceae</taxon>
        <taxon>Coccomyxa</taxon>
        <taxon>Coccomyxa subellipsoidea</taxon>
    </lineage>
</organism>
<dbReference type="InterPro" id="IPR011989">
    <property type="entry name" value="ARM-like"/>
</dbReference>
<dbReference type="Gene3D" id="1.25.10.10">
    <property type="entry name" value="Leucine-rich Repeat Variant"/>
    <property type="match status" value="1"/>
</dbReference>
<dbReference type="SUPFAM" id="SSF48371">
    <property type="entry name" value="ARM repeat"/>
    <property type="match status" value="1"/>
</dbReference>
<evidence type="ECO:0000313" key="3">
    <source>
        <dbReference type="Proteomes" id="UP000007264"/>
    </source>
</evidence>
<keyword evidence="3" id="KW-1185">Reference proteome</keyword>
<dbReference type="InterPro" id="IPR016024">
    <property type="entry name" value="ARM-type_fold"/>
</dbReference>
<dbReference type="KEGG" id="csl:COCSUDRAFT_55081"/>
<accession>I0Z8T5</accession>
<feature type="region of interest" description="Disordered" evidence="1">
    <location>
        <begin position="101"/>
        <end position="128"/>
    </location>
</feature>
<proteinExistence type="predicted"/>
<evidence type="ECO:0008006" key="4">
    <source>
        <dbReference type="Google" id="ProtNLM"/>
    </source>
</evidence>
<evidence type="ECO:0000256" key="1">
    <source>
        <dbReference type="SAM" id="MobiDB-lite"/>
    </source>
</evidence>
<dbReference type="RefSeq" id="XP_005651598.1">
    <property type="nucleotide sequence ID" value="XM_005651541.1"/>
</dbReference>
<dbReference type="AlphaFoldDB" id="I0Z8T5"/>
<protein>
    <recommendedName>
        <fullName evidence="4">ARM repeat-containing protein</fullName>
    </recommendedName>
</protein>
<dbReference type="OrthoDB" id="530864at2759"/>
<reference evidence="2 3" key="1">
    <citation type="journal article" date="2012" name="Genome Biol.">
        <title>The genome of the polar eukaryotic microalga coccomyxa subellipsoidea reveals traits of cold adaptation.</title>
        <authorList>
            <person name="Blanc G."/>
            <person name="Agarkova I."/>
            <person name="Grimwood J."/>
            <person name="Kuo A."/>
            <person name="Brueggeman A."/>
            <person name="Dunigan D."/>
            <person name="Gurnon J."/>
            <person name="Ladunga I."/>
            <person name="Lindquist E."/>
            <person name="Lucas S."/>
            <person name="Pangilinan J."/>
            <person name="Proschold T."/>
            <person name="Salamov A."/>
            <person name="Schmutz J."/>
            <person name="Weeks D."/>
            <person name="Yamada T."/>
            <person name="Claverie J.M."/>
            <person name="Grigoriev I."/>
            <person name="Van Etten J."/>
            <person name="Lomsadze A."/>
            <person name="Borodovsky M."/>
        </authorList>
    </citation>
    <scope>NUCLEOTIDE SEQUENCE [LARGE SCALE GENOMIC DNA]</scope>
    <source>
        <strain evidence="2 3">C-169</strain>
    </source>
</reference>
<dbReference type="Proteomes" id="UP000007264">
    <property type="component" value="Unassembled WGS sequence"/>
</dbReference>